<dbReference type="PATRIC" id="fig|176280.10.peg.182"/>
<accession>A0A0H2VET0</accession>
<dbReference type="RefSeq" id="WP_002485517.1">
    <property type="nucleotide sequence ID" value="NC_004461.1"/>
</dbReference>
<sequence>MQRQVVEFSKYNPSGNMTILVHSKHQPSEYAAIAHQLMATTHVCCEQVGFIESVNYENGDNYHLVMSGNEFCGNATMSYIHYLKERLLIQHQQFQLRVSGCSHPVECKVHSQHYEVTMPKVHQVKERFVKLGEQQFKAFEISYDTYIHYVMMCDDVDLAIKQRVEDFVSAQTWHRQFKTIGIMLFQQNKQFIYPLIHIPAIDSLIWENSCGSGAASIGVLVNYLTDHDIQDYLVNQPGGSIIVSSRKSGQNEYQTTIKGQVSTVATGQAYIEQETMTQI</sequence>
<dbReference type="InterPro" id="IPR058945">
    <property type="entry name" value="CntK"/>
</dbReference>
<reference evidence="1 2" key="1">
    <citation type="journal article" date="2003" name="Mol. Microbiol.">
        <title>Genome-based analysis of virulence genes in a non-biofilm-forming Staphylococcus epidermidis strain (ATCC 12228).</title>
        <authorList>
            <person name="Zhang Y.Q."/>
            <person name="Ren S.X."/>
            <person name="Li H.L."/>
            <person name="Wang Y.X."/>
            <person name="Fu G."/>
            <person name="Yang J."/>
            <person name="Qin Z.Q."/>
            <person name="Miao Y.G."/>
            <person name="Wang W.Y."/>
            <person name="Chen R.S."/>
            <person name="Shen Y."/>
            <person name="Chen Z."/>
            <person name="Yuan Z.H."/>
            <person name="Zhao G.P."/>
            <person name="Qu D."/>
            <person name="Danchin A."/>
            <person name="Wen Y.M."/>
        </authorList>
    </citation>
    <scope>NUCLEOTIDE SEQUENCE [LARGE SCALE GENOMIC DNA]</scope>
    <source>
        <strain evidence="2">ATCC 12228 / FDA PCI 1200</strain>
    </source>
</reference>
<evidence type="ECO:0000313" key="1">
    <source>
        <dbReference type="EMBL" id="AAO03798.1"/>
    </source>
</evidence>
<protein>
    <submittedName>
        <fullName evidence="1">Diaminopimelate epimerase</fullName>
    </submittedName>
</protein>
<dbReference type="AlphaFoldDB" id="A0A0H2VET0"/>
<dbReference type="eggNOG" id="COG0253">
    <property type="taxonomic scope" value="Bacteria"/>
</dbReference>
<dbReference type="NCBIfam" id="NF033599">
    <property type="entry name" value="His_racem_CntK"/>
    <property type="match status" value="1"/>
</dbReference>
<dbReference type="InterPro" id="IPR058944">
    <property type="entry name" value="CntK-like"/>
</dbReference>
<evidence type="ECO:0000313" key="2">
    <source>
        <dbReference type="Proteomes" id="UP000001411"/>
    </source>
</evidence>
<proteinExistence type="predicted"/>
<dbReference type="Proteomes" id="UP000001411">
    <property type="component" value="Chromosome"/>
</dbReference>
<name>A0A0H2VET0_STAES</name>
<dbReference type="EMBL" id="AE015929">
    <property type="protein sequence ID" value="AAO03798.1"/>
    <property type="molecule type" value="Genomic_DNA"/>
</dbReference>
<gene>
    <name evidence="1" type="ordered locus">SE_0201</name>
</gene>
<organism evidence="1 2">
    <name type="scientific">Staphylococcus epidermidis (strain ATCC 12228 / FDA PCI 1200)</name>
    <dbReference type="NCBI Taxonomy" id="176280"/>
    <lineage>
        <taxon>Bacteria</taxon>
        <taxon>Bacillati</taxon>
        <taxon>Bacillota</taxon>
        <taxon>Bacilli</taxon>
        <taxon>Bacillales</taxon>
        <taxon>Staphylococcaceae</taxon>
        <taxon>Staphylococcus</taxon>
    </lineage>
</organism>
<dbReference type="OrthoDB" id="9813391at2"/>
<dbReference type="HOGENOM" id="CLU_087271_0_0_9"/>
<dbReference type="SUPFAM" id="SSF54506">
    <property type="entry name" value="Diaminopimelate epimerase-like"/>
    <property type="match status" value="1"/>
</dbReference>
<dbReference type="Gene3D" id="3.10.310.10">
    <property type="entry name" value="Diaminopimelate Epimerase, Chain A, domain 1"/>
    <property type="match status" value="2"/>
</dbReference>
<dbReference type="Pfam" id="PF26317">
    <property type="entry name" value="CntK_N"/>
    <property type="match status" value="1"/>
</dbReference>
<dbReference type="KEGG" id="sep:SE_0201"/>